<dbReference type="InterPro" id="IPR050061">
    <property type="entry name" value="MurCDEF_pg_biosynth"/>
</dbReference>
<dbReference type="GO" id="GO:0009252">
    <property type="term" value="P:peptidoglycan biosynthetic process"/>
    <property type="evidence" value="ECO:0007669"/>
    <property type="project" value="UniProtKB-UniRule"/>
</dbReference>
<evidence type="ECO:0000256" key="6">
    <source>
        <dbReference type="ARBA" id="ARBA00022618"/>
    </source>
</evidence>
<accession>A0A1G1ZN26</accession>
<dbReference type="InterPro" id="IPR004101">
    <property type="entry name" value="Mur_ligase_C"/>
</dbReference>
<evidence type="ECO:0000259" key="16">
    <source>
        <dbReference type="Pfam" id="PF02875"/>
    </source>
</evidence>
<keyword evidence="8 14" id="KW-0067">ATP-binding</keyword>
<keyword evidence="9 14" id="KW-0133">Cell shape</keyword>
<dbReference type="InterPro" id="IPR005758">
    <property type="entry name" value="UDP-N-AcMur_Ala_ligase_MurC"/>
</dbReference>
<evidence type="ECO:0000256" key="5">
    <source>
        <dbReference type="ARBA" id="ARBA00022598"/>
    </source>
</evidence>
<dbReference type="GO" id="GO:0005737">
    <property type="term" value="C:cytoplasm"/>
    <property type="evidence" value="ECO:0007669"/>
    <property type="project" value="UniProtKB-SubCell"/>
</dbReference>
<proteinExistence type="inferred from homology"/>
<dbReference type="PANTHER" id="PTHR43445">
    <property type="entry name" value="UDP-N-ACETYLMURAMATE--L-ALANINE LIGASE-RELATED"/>
    <property type="match status" value="1"/>
</dbReference>
<evidence type="ECO:0000259" key="17">
    <source>
        <dbReference type="Pfam" id="PF08245"/>
    </source>
</evidence>
<evidence type="ECO:0000256" key="7">
    <source>
        <dbReference type="ARBA" id="ARBA00022741"/>
    </source>
</evidence>
<dbReference type="GO" id="GO:0071555">
    <property type="term" value="P:cell wall organization"/>
    <property type="evidence" value="ECO:0007669"/>
    <property type="project" value="UniProtKB-KW"/>
</dbReference>
<evidence type="ECO:0000256" key="4">
    <source>
        <dbReference type="ARBA" id="ARBA00022490"/>
    </source>
</evidence>
<evidence type="ECO:0000256" key="12">
    <source>
        <dbReference type="ARBA" id="ARBA00023316"/>
    </source>
</evidence>
<evidence type="ECO:0000256" key="13">
    <source>
        <dbReference type="ARBA" id="ARBA00047833"/>
    </source>
</evidence>
<dbReference type="SUPFAM" id="SSF53623">
    <property type="entry name" value="MurD-like peptide ligases, catalytic domain"/>
    <property type="match status" value="1"/>
</dbReference>
<sequence length="422" mass="46185">MSKVHFIGIGGIGVSAIARMMLQEGKEVSGSDVARSEITDALAKLGAKIKIGHAAKNARGADLAVYTPAAPKNNPELLEARRLKIPIFSYPEMLGIISRDKYTIAVSGAHGKTTTTAMIGKILTDAGLSPSIIVGSLLKDVKSNFVAGKSDYLVVEACEYKRSFLNINPRVIIITNIDNDHLDYYGTINGVIKGFSEFARKLEPNDYLICNPKGKHISAAIKSVKAKIIDYAKAPRDFKLKIPGEHNLDNAQAAFAAAKILKVSARTAKKSLENYAGVWRRFEYRGETKTGAAVYDDYGHHPTEIKATLSAAREYFGKKKLFCVFQPHLFSRTKFLLDDFAKSFKDADIVVLADIYAAREKDPGNISSELLAERLAGCRKNVIYLDSFKKIAAFLTREAKGDNVIITMGAGDIYKVGDLLLQ</sequence>
<dbReference type="InterPro" id="IPR036615">
    <property type="entry name" value="Mur_ligase_C_dom_sf"/>
</dbReference>
<dbReference type="EMBL" id="MHJJ01000008">
    <property type="protein sequence ID" value="OGY65546.1"/>
    <property type="molecule type" value="Genomic_DNA"/>
</dbReference>
<dbReference type="SUPFAM" id="SSF51984">
    <property type="entry name" value="MurCD N-terminal domain"/>
    <property type="match status" value="1"/>
</dbReference>
<evidence type="ECO:0000256" key="2">
    <source>
        <dbReference type="ARBA" id="ARBA00004752"/>
    </source>
</evidence>
<gene>
    <name evidence="14" type="primary">murC</name>
    <name evidence="18" type="ORF">A3A16_01635</name>
</gene>
<dbReference type="Gene3D" id="3.90.190.20">
    <property type="entry name" value="Mur ligase, C-terminal domain"/>
    <property type="match status" value="1"/>
</dbReference>
<comment type="similarity">
    <text evidence="14">Belongs to the MurCDEF family.</text>
</comment>
<name>A0A1G1ZN26_9BACT</name>
<comment type="catalytic activity">
    <reaction evidence="13 14">
        <text>UDP-N-acetyl-alpha-D-muramate + L-alanine + ATP = UDP-N-acetyl-alpha-D-muramoyl-L-alanine + ADP + phosphate + H(+)</text>
        <dbReference type="Rhea" id="RHEA:23372"/>
        <dbReference type="ChEBI" id="CHEBI:15378"/>
        <dbReference type="ChEBI" id="CHEBI:30616"/>
        <dbReference type="ChEBI" id="CHEBI:43474"/>
        <dbReference type="ChEBI" id="CHEBI:57972"/>
        <dbReference type="ChEBI" id="CHEBI:70757"/>
        <dbReference type="ChEBI" id="CHEBI:83898"/>
        <dbReference type="ChEBI" id="CHEBI:456216"/>
        <dbReference type="EC" id="6.3.2.8"/>
    </reaction>
</comment>
<dbReference type="InterPro" id="IPR013221">
    <property type="entry name" value="Mur_ligase_cen"/>
</dbReference>
<dbReference type="STRING" id="1798407.A3A16_01635"/>
<dbReference type="GO" id="GO:0008763">
    <property type="term" value="F:UDP-N-acetylmuramate-L-alanine ligase activity"/>
    <property type="evidence" value="ECO:0007669"/>
    <property type="project" value="UniProtKB-UniRule"/>
</dbReference>
<organism evidence="18 19">
    <name type="scientific">Candidatus Harrisonbacteria bacterium RIFCSPLOWO2_01_FULL_44_18</name>
    <dbReference type="NCBI Taxonomy" id="1798407"/>
    <lineage>
        <taxon>Bacteria</taxon>
        <taxon>Candidatus Harrisoniibacteriota</taxon>
    </lineage>
</organism>
<feature type="domain" description="Mur ligase central" evidence="17">
    <location>
        <begin position="106"/>
        <end position="233"/>
    </location>
</feature>
<dbReference type="InterPro" id="IPR000713">
    <property type="entry name" value="Mur_ligase_N"/>
</dbReference>
<evidence type="ECO:0000256" key="14">
    <source>
        <dbReference type="HAMAP-Rule" id="MF_00046"/>
    </source>
</evidence>
<dbReference type="AlphaFoldDB" id="A0A1G1ZN26"/>
<keyword evidence="11 14" id="KW-0131">Cell cycle</keyword>
<dbReference type="Pfam" id="PF01225">
    <property type="entry name" value="Mur_ligase"/>
    <property type="match status" value="1"/>
</dbReference>
<evidence type="ECO:0000256" key="3">
    <source>
        <dbReference type="ARBA" id="ARBA00012211"/>
    </source>
</evidence>
<dbReference type="Pfam" id="PF08245">
    <property type="entry name" value="Mur_ligase_M"/>
    <property type="match status" value="1"/>
</dbReference>
<comment type="function">
    <text evidence="14">Cell wall formation.</text>
</comment>
<keyword evidence="5 14" id="KW-0436">Ligase</keyword>
<evidence type="ECO:0000256" key="10">
    <source>
        <dbReference type="ARBA" id="ARBA00022984"/>
    </source>
</evidence>
<evidence type="ECO:0000256" key="8">
    <source>
        <dbReference type="ARBA" id="ARBA00022840"/>
    </source>
</evidence>
<dbReference type="PANTHER" id="PTHR43445:SF3">
    <property type="entry name" value="UDP-N-ACETYLMURAMATE--L-ALANINE LIGASE"/>
    <property type="match status" value="1"/>
</dbReference>
<dbReference type="GO" id="GO:0008360">
    <property type="term" value="P:regulation of cell shape"/>
    <property type="evidence" value="ECO:0007669"/>
    <property type="project" value="UniProtKB-KW"/>
</dbReference>
<evidence type="ECO:0000256" key="1">
    <source>
        <dbReference type="ARBA" id="ARBA00004496"/>
    </source>
</evidence>
<feature type="binding site" evidence="14">
    <location>
        <begin position="108"/>
        <end position="114"/>
    </location>
    <ligand>
        <name>ATP</name>
        <dbReference type="ChEBI" id="CHEBI:30616"/>
    </ligand>
</feature>
<dbReference type="Proteomes" id="UP000177942">
    <property type="component" value="Unassembled WGS sequence"/>
</dbReference>
<dbReference type="EC" id="6.3.2.8" evidence="3 14"/>
<keyword evidence="10 14" id="KW-0573">Peptidoglycan synthesis</keyword>
<evidence type="ECO:0000313" key="18">
    <source>
        <dbReference type="EMBL" id="OGY65546.1"/>
    </source>
</evidence>
<keyword evidence="12 14" id="KW-0961">Cell wall biogenesis/degradation</keyword>
<reference evidence="18 19" key="1">
    <citation type="journal article" date="2016" name="Nat. Commun.">
        <title>Thousands of microbial genomes shed light on interconnected biogeochemical processes in an aquifer system.</title>
        <authorList>
            <person name="Anantharaman K."/>
            <person name="Brown C.T."/>
            <person name="Hug L.A."/>
            <person name="Sharon I."/>
            <person name="Castelle C.J."/>
            <person name="Probst A.J."/>
            <person name="Thomas B.C."/>
            <person name="Singh A."/>
            <person name="Wilkins M.J."/>
            <person name="Karaoz U."/>
            <person name="Brodie E.L."/>
            <person name="Williams K.H."/>
            <person name="Hubbard S.S."/>
            <person name="Banfield J.F."/>
        </authorList>
    </citation>
    <scope>NUCLEOTIDE SEQUENCE [LARGE SCALE GENOMIC DNA]</scope>
</reference>
<dbReference type="SUPFAM" id="SSF53244">
    <property type="entry name" value="MurD-like peptide ligases, peptide-binding domain"/>
    <property type="match status" value="1"/>
</dbReference>
<dbReference type="GO" id="GO:0005524">
    <property type="term" value="F:ATP binding"/>
    <property type="evidence" value="ECO:0007669"/>
    <property type="project" value="UniProtKB-UniRule"/>
</dbReference>
<evidence type="ECO:0000256" key="11">
    <source>
        <dbReference type="ARBA" id="ARBA00023306"/>
    </source>
</evidence>
<keyword evidence="4 14" id="KW-0963">Cytoplasm</keyword>
<comment type="subcellular location">
    <subcellularLocation>
        <location evidence="1 14">Cytoplasm</location>
    </subcellularLocation>
</comment>
<dbReference type="Gene3D" id="3.40.1190.10">
    <property type="entry name" value="Mur-like, catalytic domain"/>
    <property type="match status" value="1"/>
</dbReference>
<evidence type="ECO:0000259" key="15">
    <source>
        <dbReference type="Pfam" id="PF01225"/>
    </source>
</evidence>
<evidence type="ECO:0000256" key="9">
    <source>
        <dbReference type="ARBA" id="ARBA00022960"/>
    </source>
</evidence>
<dbReference type="Pfam" id="PF02875">
    <property type="entry name" value="Mur_ligase_C"/>
    <property type="match status" value="1"/>
</dbReference>
<protein>
    <recommendedName>
        <fullName evidence="3 14">UDP-N-acetylmuramate--L-alanine ligase</fullName>
        <ecNumber evidence="3 14">6.3.2.8</ecNumber>
    </recommendedName>
    <alternativeName>
        <fullName evidence="14">UDP-N-acetylmuramoyl-L-alanine synthetase</fullName>
    </alternativeName>
</protein>
<keyword evidence="7 14" id="KW-0547">Nucleotide-binding</keyword>
<dbReference type="HAMAP" id="MF_00046">
    <property type="entry name" value="MurC"/>
    <property type="match status" value="1"/>
</dbReference>
<evidence type="ECO:0000313" key="19">
    <source>
        <dbReference type="Proteomes" id="UP000177942"/>
    </source>
</evidence>
<dbReference type="UniPathway" id="UPA00219"/>
<feature type="domain" description="Mur ligase N-terminal catalytic" evidence="15">
    <location>
        <begin position="3"/>
        <end position="102"/>
    </location>
</feature>
<dbReference type="GO" id="GO:0051301">
    <property type="term" value="P:cell division"/>
    <property type="evidence" value="ECO:0007669"/>
    <property type="project" value="UniProtKB-KW"/>
</dbReference>
<comment type="caution">
    <text evidence="18">The sequence shown here is derived from an EMBL/GenBank/DDBJ whole genome shotgun (WGS) entry which is preliminary data.</text>
</comment>
<comment type="pathway">
    <text evidence="2 14">Cell wall biogenesis; peptidoglycan biosynthesis.</text>
</comment>
<keyword evidence="6 14" id="KW-0132">Cell division</keyword>
<dbReference type="Gene3D" id="3.40.50.720">
    <property type="entry name" value="NAD(P)-binding Rossmann-like Domain"/>
    <property type="match status" value="1"/>
</dbReference>
<dbReference type="InterPro" id="IPR036565">
    <property type="entry name" value="Mur-like_cat_sf"/>
</dbReference>
<feature type="domain" description="Mur ligase C-terminal" evidence="16">
    <location>
        <begin position="280"/>
        <end position="411"/>
    </location>
</feature>